<accession>A0A227NX13</accession>
<keyword evidence="2" id="KW-1185">Reference proteome</keyword>
<evidence type="ECO:0000313" key="2">
    <source>
        <dbReference type="Proteomes" id="UP000214684"/>
    </source>
</evidence>
<proteinExistence type="predicted"/>
<dbReference type="Proteomes" id="UP000214684">
    <property type="component" value="Unassembled WGS sequence"/>
</dbReference>
<organism evidence="1 2">
    <name type="scientific">Flavobacterium araucananum</name>
    <dbReference type="NCBI Taxonomy" id="946678"/>
    <lineage>
        <taxon>Bacteria</taxon>
        <taxon>Pseudomonadati</taxon>
        <taxon>Bacteroidota</taxon>
        <taxon>Flavobacteriia</taxon>
        <taxon>Flavobacteriales</taxon>
        <taxon>Flavobacteriaceae</taxon>
        <taxon>Flavobacterium</taxon>
    </lineage>
</organism>
<sequence length="78" mass="9235">MFCENNPASGIEAVSFCEVKRSKRYSRKPDPEGDAQSIKISNYPQSCHFDARRNPRKKLDKEWKYWMLKSCKHVIQKI</sequence>
<dbReference type="EMBL" id="MUGS01000045">
    <property type="protein sequence ID" value="OXG01704.1"/>
    <property type="molecule type" value="Genomic_DNA"/>
</dbReference>
<reference evidence="1 2" key="1">
    <citation type="submission" date="2016-11" db="EMBL/GenBank/DDBJ databases">
        <title>Whole genomes of Flavobacteriaceae.</title>
        <authorList>
            <person name="Stine C."/>
            <person name="Li C."/>
            <person name="Tadesse D."/>
        </authorList>
    </citation>
    <scope>NUCLEOTIDE SEQUENCE [LARGE SCALE GENOMIC DNA]</scope>
    <source>
        <strain evidence="1 2">DSM 24704</strain>
    </source>
</reference>
<evidence type="ECO:0000313" key="1">
    <source>
        <dbReference type="EMBL" id="OXG01704.1"/>
    </source>
</evidence>
<name>A0A227NX13_9FLAO</name>
<comment type="caution">
    <text evidence="1">The sequence shown here is derived from an EMBL/GenBank/DDBJ whole genome shotgun (WGS) entry which is preliminary data.</text>
</comment>
<protein>
    <submittedName>
        <fullName evidence="1">Uncharacterized protein</fullName>
    </submittedName>
</protein>
<gene>
    <name evidence="1" type="ORF">B0A64_18845</name>
</gene>
<dbReference type="AlphaFoldDB" id="A0A227NX13"/>